<reference evidence="5" key="1">
    <citation type="submission" date="2025-08" db="UniProtKB">
        <authorList>
            <consortium name="RefSeq"/>
        </authorList>
    </citation>
    <scope>IDENTIFICATION</scope>
    <source>
        <tissue evidence="5">Liver</tissue>
    </source>
</reference>
<proteinExistence type="predicted"/>
<dbReference type="GO" id="GO:0051015">
    <property type="term" value="F:actin filament binding"/>
    <property type="evidence" value="ECO:0007669"/>
    <property type="project" value="TreeGrafter"/>
</dbReference>
<dbReference type="Pfam" id="PF01608">
    <property type="entry name" value="I_LWEQ"/>
    <property type="match status" value="1"/>
</dbReference>
<dbReference type="GO" id="GO:0007015">
    <property type="term" value="P:actin filament organization"/>
    <property type="evidence" value="ECO:0007669"/>
    <property type="project" value="TreeGrafter"/>
</dbReference>
<protein>
    <submittedName>
        <fullName evidence="5">Huntingtin-interacting protein 1-related protein-like</fullName>
    </submittedName>
</protein>
<dbReference type="RefSeq" id="XP_007444785.2">
    <property type="nucleotide sequence ID" value="XM_007444723.3"/>
</dbReference>
<keyword evidence="4" id="KW-1185">Reference proteome</keyword>
<evidence type="ECO:0000256" key="1">
    <source>
        <dbReference type="SAM" id="Coils"/>
    </source>
</evidence>
<dbReference type="GO" id="GO:0080025">
    <property type="term" value="F:phosphatidylinositol-3,5-bisphosphate binding"/>
    <property type="evidence" value="ECO:0007669"/>
    <property type="project" value="TreeGrafter"/>
</dbReference>
<dbReference type="GO" id="GO:0032051">
    <property type="term" value="F:clathrin light chain binding"/>
    <property type="evidence" value="ECO:0007669"/>
    <property type="project" value="TreeGrafter"/>
</dbReference>
<dbReference type="GO" id="GO:0035615">
    <property type="term" value="F:clathrin adaptor activity"/>
    <property type="evidence" value="ECO:0007669"/>
    <property type="project" value="TreeGrafter"/>
</dbReference>
<dbReference type="InterPro" id="IPR030224">
    <property type="entry name" value="Sla2_fam"/>
</dbReference>
<dbReference type="PANTHER" id="PTHR10407:SF10">
    <property type="entry name" value="HUNTINGTIN-INTERACTING PROTEIN 1-RELATED PROTEIN"/>
    <property type="match status" value="1"/>
</dbReference>
<feature type="region of interest" description="Disordered" evidence="2">
    <location>
        <begin position="76"/>
        <end position="106"/>
    </location>
</feature>
<organism evidence="4 5">
    <name type="scientific">Python bivittatus</name>
    <name type="common">Burmese python</name>
    <name type="synonym">Python molurus bivittatus</name>
    <dbReference type="NCBI Taxonomy" id="176946"/>
    <lineage>
        <taxon>Eukaryota</taxon>
        <taxon>Metazoa</taxon>
        <taxon>Chordata</taxon>
        <taxon>Craniata</taxon>
        <taxon>Vertebrata</taxon>
        <taxon>Euteleostomi</taxon>
        <taxon>Lepidosauria</taxon>
        <taxon>Squamata</taxon>
        <taxon>Bifurcata</taxon>
        <taxon>Unidentata</taxon>
        <taxon>Episquamata</taxon>
        <taxon>Toxicofera</taxon>
        <taxon>Serpentes</taxon>
        <taxon>Henophidia</taxon>
        <taxon>Pythonidae</taxon>
        <taxon>Python</taxon>
    </lineage>
</organism>
<feature type="compositionally biased region" description="Polar residues" evidence="2">
    <location>
        <begin position="1"/>
        <end position="14"/>
    </location>
</feature>
<feature type="region of interest" description="Disordered" evidence="2">
    <location>
        <begin position="1"/>
        <end position="21"/>
    </location>
</feature>
<dbReference type="PROSITE" id="PS50945">
    <property type="entry name" value="I_LWEQ"/>
    <property type="match status" value="1"/>
</dbReference>
<accession>A0A9F2REW4</accession>
<dbReference type="GO" id="GO:0030136">
    <property type="term" value="C:clathrin-coated vesicle"/>
    <property type="evidence" value="ECO:0007669"/>
    <property type="project" value="TreeGrafter"/>
</dbReference>
<dbReference type="GO" id="GO:0030864">
    <property type="term" value="C:cortical actin cytoskeleton"/>
    <property type="evidence" value="ECO:0007669"/>
    <property type="project" value="TreeGrafter"/>
</dbReference>
<evidence type="ECO:0000313" key="4">
    <source>
        <dbReference type="Proteomes" id="UP000695026"/>
    </source>
</evidence>
<evidence type="ECO:0000259" key="3">
    <source>
        <dbReference type="PROSITE" id="PS50945"/>
    </source>
</evidence>
<name>A0A9F2REW4_PYTBI</name>
<dbReference type="GeneID" id="103067979"/>
<feature type="domain" description="I/LWEQ" evidence="3">
    <location>
        <begin position="1"/>
        <end position="68"/>
    </location>
</feature>
<dbReference type="Proteomes" id="UP000695026">
    <property type="component" value="Unplaced"/>
</dbReference>
<dbReference type="GO" id="GO:0043325">
    <property type="term" value="F:phosphatidylinositol-3,4-bisphosphate binding"/>
    <property type="evidence" value="ECO:0007669"/>
    <property type="project" value="TreeGrafter"/>
</dbReference>
<gene>
    <name evidence="5" type="primary">LOC103067979</name>
</gene>
<dbReference type="PANTHER" id="PTHR10407">
    <property type="entry name" value="HUNTINGTIN INTERACTING PROTEIN 1"/>
    <property type="match status" value="1"/>
</dbReference>
<keyword evidence="1" id="KW-0175">Coiled coil</keyword>
<dbReference type="GO" id="GO:0048268">
    <property type="term" value="P:clathrin coat assembly"/>
    <property type="evidence" value="ECO:0007669"/>
    <property type="project" value="TreeGrafter"/>
</dbReference>
<dbReference type="GO" id="GO:0006897">
    <property type="term" value="P:endocytosis"/>
    <property type="evidence" value="ECO:0007669"/>
    <property type="project" value="InterPro"/>
</dbReference>
<feature type="coiled-coil region" evidence="1">
    <location>
        <begin position="27"/>
        <end position="63"/>
    </location>
</feature>
<evidence type="ECO:0000313" key="5">
    <source>
        <dbReference type="RefSeq" id="XP_007444785.2"/>
    </source>
</evidence>
<sequence length="120" mass="13377">MAANVVASTKSGQEQVEEKDTMDFSGMSLIKLKKEEMETQVKVLELEKTLENERLRLGELRRQHYALAGLYAESADGRKPAVARKPASLQRPATAQKPGQTKPDHELAQDGVYQAHIVNF</sequence>
<dbReference type="AlphaFoldDB" id="A0A9F2REW4"/>
<dbReference type="InterPro" id="IPR002558">
    <property type="entry name" value="ILWEQ_dom"/>
</dbReference>
<dbReference type="OrthoDB" id="8178130at2759"/>
<evidence type="ECO:0000256" key="2">
    <source>
        <dbReference type="SAM" id="MobiDB-lite"/>
    </source>
</evidence>
<dbReference type="KEGG" id="pbi:103067979"/>